<dbReference type="SUPFAM" id="SSF50249">
    <property type="entry name" value="Nucleic acid-binding proteins"/>
    <property type="match status" value="2"/>
</dbReference>
<dbReference type="FunFam" id="2.40.50.140:FF:000119">
    <property type="entry name" value="Protection of telomeres 1 homolog"/>
    <property type="match status" value="1"/>
</dbReference>
<evidence type="ECO:0000256" key="4">
    <source>
        <dbReference type="ARBA" id="ARBA00022454"/>
    </source>
</evidence>
<dbReference type="InterPro" id="IPR028389">
    <property type="entry name" value="POT1"/>
</dbReference>
<dbReference type="GO" id="GO:0032210">
    <property type="term" value="P:regulation of telomere maintenance via telomerase"/>
    <property type="evidence" value="ECO:0007669"/>
    <property type="project" value="TreeGrafter"/>
</dbReference>
<feature type="domain" description="Telomeric single stranded DNA binding POT1/Cdc13" evidence="8">
    <location>
        <begin position="10"/>
        <end position="143"/>
    </location>
</feature>
<dbReference type="PANTHER" id="PTHR14513">
    <property type="entry name" value="PROTECTION OF TELOMERES 1"/>
    <property type="match status" value="1"/>
</dbReference>
<protein>
    <recommendedName>
        <fullName evidence="8">Telomeric single stranded DNA binding POT1/Cdc13 domain-containing protein</fullName>
    </recommendedName>
</protein>
<name>A0A9Q0GTZ4_9MAGN</name>
<dbReference type="CDD" id="cd04497">
    <property type="entry name" value="hPOT1_OB1_like"/>
    <property type="match status" value="1"/>
</dbReference>
<evidence type="ECO:0000259" key="8">
    <source>
        <dbReference type="SMART" id="SM00976"/>
    </source>
</evidence>
<dbReference type="PANTHER" id="PTHR14513:SF0">
    <property type="entry name" value="PROTECTION OF TELOMERES PROTEIN 1"/>
    <property type="match status" value="1"/>
</dbReference>
<dbReference type="GO" id="GO:0016233">
    <property type="term" value="P:telomere capping"/>
    <property type="evidence" value="ECO:0007669"/>
    <property type="project" value="TreeGrafter"/>
</dbReference>
<keyword evidence="7" id="KW-0539">Nucleus</keyword>
<dbReference type="InterPro" id="IPR012340">
    <property type="entry name" value="NA-bd_OB-fold"/>
</dbReference>
<evidence type="ECO:0000256" key="3">
    <source>
        <dbReference type="ARBA" id="ARBA00008442"/>
    </source>
</evidence>
<dbReference type="EMBL" id="JAMYWD010000012">
    <property type="protein sequence ID" value="KAJ4951684.1"/>
    <property type="molecule type" value="Genomic_DNA"/>
</dbReference>
<dbReference type="Gene3D" id="2.40.50.140">
    <property type="entry name" value="Nucleic acid-binding proteins"/>
    <property type="match status" value="2"/>
</dbReference>
<sequence length="462" mass="53127">MGKRDDDYRFLKIKDALEAINQKVNLLGVVVEFSIPKKTRGTDCFCRLKIADDSCLGISVNIFAESMKKLPQVQSDGDIIQFCHVMIKVHHGETCALFNKKISSFALFGGKSSRNFIPFQVSPKYHSRDDDKKFITDIRTWLLNFQLDAGTSNSLLSEIKEGHSSDLVCKILHVFEVSKDKWMLFLWDGTDMPTLSIQTKPEDEMENPLPLRLESVPLPRDILCTFPAIGSILRMPVDQENEMLPHLISCDKWIKFSNIICKEQSGLWHGMLLPSTKLQYLSNEDKIVIHRKWLCDDRTSSKGGNMPLSSFPWPSRLTVTDHEDVPFVSLMDVLTYAKPTAQFNCVVRVLATYPWRVEDFRNLKGVYEIRLTLEDPTARIHAYLYAEDGEKFFDGYPPIDVLKRNQNKLLGITESDDGKVVEAPRNPPWVKCCIKSYYFDKRHRRGSRRFKIFDTRVSALTD</sequence>
<dbReference type="GO" id="GO:0010521">
    <property type="term" value="F:telomerase inhibitor activity"/>
    <property type="evidence" value="ECO:0007669"/>
    <property type="project" value="TreeGrafter"/>
</dbReference>
<evidence type="ECO:0000256" key="6">
    <source>
        <dbReference type="ARBA" id="ARBA00023125"/>
    </source>
</evidence>
<keyword evidence="10" id="KW-1185">Reference proteome</keyword>
<evidence type="ECO:0000256" key="2">
    <source>
        <dbReference type="ARBA" id="ARBA00004574"/>
    </source>
</evidence>
<reference evidence="9" key="1">
    <citation type="journal article" date="2023" name="Plant J.">
        <title>The genome of the king protea, Protea cynaroides.</title>
        <authorList>
            <person name="Chang J."/>
            <person name="Duong T.A."/>
            <person name="Schoeman C."/>
            <person name="Ma X."/>
            <person name="Roodt D."/>
            <person name="Barker N."/>
            <person name="Li Z."/>
            <person name="Van de Peer Y."/>
            <person name="Mizrachi E."/>
        </authorList>
    </citation>
    <scope>NUCLEOTIDE SEQUENCE</scope>
    <source>
        <tissue evidence="9">Young leaves</tissue>
    </source>
</reference>
<dbReference type="Pfam" id="PF25507">
    <property type="entry name" value="OB_POT1A"/>
    <property type="match status" value="1"/>
</dbReference>
<accession>A0A9Q0GTZ4</accession>
<proteinExistence type="inferred from homology"/>
<comment type="caution">
    <text evidence="9">The sequence shown here is derived from an EMBL/GenBank/DDBJ whole genome shotgun (WGS) entry which is preliminary data.</text>
</comment>
<dbReference type="OrthoDB" id="2186770at2759"/>
<dbReference type="InterPro" id="IPR057620">
    <property type="entry name" value="POT1A/B-like_OB"/>
</dbReference>
<evidence type="ECO:0000256" key="1">
    <source>
        <dbReference type="ARBA" id="ARBA00004123"/>
    </source>
</evidence>
<dbReference type="Pfam" id="PF02765">
    <property type="entry name" value="POT1"/>
    <property type="match status" value="1"/>
</dbReference>
<evidence type="ECO:0000256" key="7">
    <source>
        <dbReference type="ARBA" id="ARBA00023242"/>
    </source>
</evidence>
<dbReference type="GO" id="GO:0000783">
    <property type="term" value="C:nuclear telomere cap complex"/>
    <property type="evidence" value="ECO:0007669"/>
    <property type="project" value="TreeGrafter"/>
</dbReference>
<evidence type="ECO:0000256" key="5">
    <source>
        <dbReference type="ARBA" id="ARBA00022895"/>
    </source>
</evidence>
<dbReference type="GO" id="GO:0098505">
    <property type="term" value="F:G-rich strand telomeric DNA binding"/>
    <property type="evidence" value="ECO:0007669"/>
    <property type="project" value="TreeGrafter"/>
</dbReference>
<keyword evidence="6" id="KW-0238">DNA-binding</keyword>
<dbReference type="AlphaFoldDB" id="A0A9Q0GTZ4"/>
<dbReference type="InterPro" id="IPR011564">
    <property type="entry name" value="Telomer_end-bd_POT1/Cdc13"/>
</dbReference>
<keyword evidence="4" id="KW-0158">Chromosome</keyword>
<comment type="similarity">
    <text evidence="3">Belongs to the telombin family.</text>
</comment>
<organism evidence="9 10">
    <name type="scientific">Protea cynaroides</name>
    <dbReference type="NCBI Taxonomy" id="273540"/>
    <lineage>
        <taxon>Eukaryota</taxon>
        <taxon>Viridiplantae</taxon>
        <taxon>Streptophyta</taxon>
        <taxon>Embryophyta</taxon>
        <taxon>Tracheophyta</taxon>
        <taxon>Spermatophyta</taxon>
        <taxon>Magnoliopsida</taxon>
        <taxon>Proteales</taxon>
        <taxon>Proteaceae</taxon>
        <taxon>Protea</taxon>
    </lineage>
</organism>
<evidence type="ECO:0000313" key="10">
    <source>
        <dbReference type="Proteomes" id="UP001141806"/>
    </source>
</evidence>
<gene>
    <name evidence="9" type="ORF">NE237_028516</name>
</gene>
<dbReference type="Proteomes" id="UP001141806">
    <property type="component" value="Unassembled WGS sequence"/>
</dbReference>
<keyword evidence="5" id="KW-0779">Telomere</keyword>
<dbReference type="SMART" id="SM00976">
    <property type="entry name" value="Telo_bind"/>
    <property type="match status" value="1"/>
</dbReference>
<comment type="subcellular location">
    <subcellularLocation>
        <location evidence="2">Chromosome</location>
        <location evidence="2">Telomere</location>
    </subcellularLocation>
    <subcellularLocation>
        <location evidence="1">Nucleus</location>
    </subcellularLocation>
</comment>
<evidence type="ECO:0000313" key="9">
    <source>
        <dbReference type="EMBL" id="KAJ4951684.1"/>
    </source>
</evidence>